<evidence type="ECO:0000259" key="4">
    <source>
        <dbReference type="PROSITE" id="PS51186"/>
    </source>
</evidence>
<dbReference type="PANTHER" id="PTHR43792:SF8">
    <property type="entry name" value="[RIBOSOMAL PROTEIN US5]-ALANINE N-ACETYLTRANSFERASE"/>
    <property type="match status" value="1"/>
</dbReference>
<keyword evidence="6" id="KW-1185">Reference proteome</keyword>
<keyword evidence="1" id="KW-0808">Transferase</keyword>
<dbReference type="RefSeq" id="WP_268042704.1">
    <property type="nucleotide sequence ID" value="NZ_JAPQER010000017.1"/>
</dbReference>
<sequence>MYKTEVVDIKVTQSKEDEYIIKDKFGINIGRIFIIELNKENKYCSFRIKFYKNEDSHAPELKKALELMVKSLFKNMDLYKINIIVDQDIILNPFIELGFTLEGVITDTLIVNSDYKSELVFGINSDTFKKSSNINIIRLKGNNIELKVLTPEDSRDVLEYYQRNKKHLGSFEPSREQNFYTLEVQIQNLIESYKQFLNGTSIEFGIYKDKKFIGKIKLSSIVMGVFKNAFVGYSIDEKEQGKGYMKEALKLVLEYAFEDMELHRIEGGILLDNKRSQGVLKSCGFKEIGISEKYLYINGKWRDHKIFYKINE</sequence>
<feature type="domain" description="N-acetyltransferase" evidence="4">
    <location>
        <begin position="144"/>
        <end position="303"/>
    </location>
</feature>
<dbReference type="PROSITE" id="PS51186">
    <property type="entry name" value="GNAT"/>
    <property type="match status" value="1"/>
</dbReference>
<protein>
    <submittedName>
        <fullName evidence="5">GNAT family protein</fullName>
    </submittedName>
</protein>
<organism evidence="5 6">
    <name type="scientific">Clostridium aestuarii</name>
    <dbReference type="NCBI Taxonomy" id="338193"/>
    <lineage>
        <taxon>Bacteria</taxon>
        <taxon>Bacillati</taxon>
        <taxon>Bacillota</taxon>
        <taxon>Clostridia</taxon>
        <taxon>Eubacteriales</taxon>
        <taxon>Clostridiaceae</taxon>
        <taxon>Clostridium</taxon>
    </lineage>
</organism>
<evidence type="ECO:0000256" key="1">
    <source>
        <dbReference type="ARBA" id="ARBA00022679"/>
    </source>
</evidence>
<dbReference type="InterPro" id="IPR051531">
    <property type="entry name" value="N-acetyltransferase"/>
</dbReference>
<gene>
    <name evidence="5" type="ORF">OW763_16535</name>
</gene>
<dbReference type="EMBL" id="JAPQER010000017">
    <property type="protein sequence ID" value="MCY6485917.1"/>
    <property type="molecule type" value="Genomic_DNA"/>
</dbReference>
<evidence type="ECO:0000313" key="5">
    <source>
        <dbReference type="EMBL" id="MCY6485917.1"/>
    </source>
</evidence>
<accession>A0ABT4D5J7</accession>
<reference evidence="5" key="1">
    <citation type="submission" date="2022-12" db="EMBL/GenBank/DDBJ databases">
        <authorList>
            <person name="Wang J."/>
        </authorList>
    </citation>
    <scope>NUCLEOTIDE SEQUENCE</scope>
    <source>
        <strain evidence="5">HY-45-18</strain>
    </source>
</reference>
<proteinExistence type="inferred from homology"/>
<dbReference type="Gene3D" id="3.40.630.30">
    <property type="match status" value="2"/>
</dbReference>
<evidence type="ECO:0000313" key="6">
    <source>
        <dbReference type="Proteomes" id="UP001078443"/>
    </source>
</evidence>
<comment type="caution">
    <text evidence="5">The sequence shown here is derived from an EMBL/GenBank/DDBJ whole genome shotgun (WGS) entry which is preliminary data.</text>
</comment>
<dbReference type="SUPFAM" id="SSF55729">
    <property type="entry name" value="Acyl-CoA N-acyltransferases (Nat)"/>
    <property type="match status" value="1"/>
</dbReference>
<dbReference type="Pfam" id="PF13302">
    <property type="entry name" value="Acetyltransf_3"/>
    <property type="match status" value="1"/>
</dbReference>
<evidence type="ECO:0000256" key="3">
    <source>
        <dbReference type="ARBA" id="ARBA00038502"/>
    </source>
</evidence>
<dbReference type="PANTHER" id="PTHR43792">
    <property type="entry name" value="GNAT FAMILY, PUTATIVE (AFU_ORTHOLOGUE AFUA_3G00765)-RELATED-RELATED"/>
    <property type="match status" value="1"/>
</dbReference>
<name>A0ABT4D5J7_9CLOT</name>
<dbReference type="InterPro" id="IPR000182">
    <property type="entry name" value="GNAT_dom"/>
</dbReference>
<keyword evidence="2" id="KW-0012">Acyltransferase</keyword>
<dbReference type="Proteomes" id="UP001078443">
    <property type="component" value="Unassembled WGS sequence"/>
</dbReference>
<dbReference type="InterPro" id="IPR016181">
    <property type="entry name" value="Acyl_CoA_acyltransferase"/>
</dbReference>
<evidence type="ECO:0000256" key="2">
    <source>
        <dbReference type="ARBA" id="ARBA00023315"/>
    </source>
</evidence>
<comment type="similarity">
    <text evidence="3">Belongs to the acetyltransferase family. RimJ subfamily.</text>
</comment>